<dbReference type="EMBL" id="CAJNYU010004127">
    <property type="protein sequence ID" value="CAF3727129.1"/>
    <property type="molecule type" value="Genomic_DNA"/>
</dbReference>
<organism evidence="5 6">
    <name type="scientific">Rotaria socialis</name>
    <dbReference type="NCBI Taxonomy" id="392032"/>
    <lineage>
        <taxon>Eukaryota</taxon>
        <taxon>Metazoa</taxon>
        <taxon>Spiralia</taxon>
        <taxon>Gnathifera</taxon>
        <taxon>Rotifera</taxon>
        <taxon>Eurotatoria</taxon>
        <taxon>Bdelloidea</taxon>
        <taxon>Philodinida</taxon>
        <taxon>Philodinidae</taxon>
        <taxon>Rotaria</taxon>
    </lineage>
</organism>
<dbReference type="SUPFAM" id="SSF52540">
    <property type="entry name" value="P-loop containing nucleoside triphosphate hydrolases"/>
    <property type="match status" value="1"/>
</dbReference>
<comment type="caution">
    <text evidence="5">The sequence shown here is derived from an EMBL/GenBank/DDBJ whole genome shotgun (WGS) entry which is preliminary data.</text>
</comment>
<evidence type="ECO:0000256" key="1">
    <source>
        <dbReference type="ARBA" id="ARBA00008535"/>
    </source>
</evidence>
<name>A0A821AIE8_9BILA</name>
<sequence>MTEKPPPYAASSIRARYADGNDINKSRDILAKLKHDFKSYGKFSMKKVEHKNILLIGRTRTGKSTIQSLLINPANVPEELTLRSGTRDPHFQAFHLQGDDVVLNIIDTPGLFEHGNSQMDIRDNETILNTIGFCINVEITKFHAICFCASLVSGINAEDINSLKLLIQYLGHATAKNACLIITRCESISKQQREKLKKELIEDSVFKQIAPFFQLGIYFSGSINRDDLLRGNEETVYRQYSTISDYREELIDLFLKVKDPLPVEQMASESKQFREQYHAISSNTTAKSSSRDVYGLRSRRYEYN</sequence>
<dbReference type="Gene3D" id="3.40.50.300">
    <property type="entry name" value="P-loop containing nucleotide triphosphate hydrolases"/>
    <property type="match status" value="1"/>
</dbReference>
<feature type="domain" description="AIG1-type G" evidence="3">
    <location>
        <begin position="51"/>
        <end position="192"/>
    </location>
</feature>
<evidence type="ECO:0000313" key="4">
    <source>
        <dbReference type="EMBL" id="CAF3727129.1"/>
    </source>
</evidence>
<keyword evidence="2" id="KW-0547">Nucleotide-binding</keyword>
<gene>
    <name evidence="4" type="ORF">FME351_LOCUS29444</name>
    <name evidence="5" type="ORF">TSG867_LOCUS26069</name>
</gene>
<dbReference type="Proteomes" id="UP000663862">
    <property type="component" value="Unassembled WGS sequence"/>
</dbReference>
<dbReference type="AlphaFoldDB" id="A0A821AIE8"/>
<proteinExistence type="inferred from homology"/>
<accession>A0A821AIE8</accession>
<reference evidence="5" key="1">
    <citation type="submission" date="2021-02" db="EMBL/GenBank/DDBJ databases">
        <authorList>
            <person name="Nowell W R."/>
        </authorList>
    </citation>
    <scope>NUCLEOTIDE SEQUENCE</scope>
</reference>
<dbReference type="Proteomes" id="UP000663869">
    <property type="component" value="Unassembled WGS sequence"/>
</dbReference>
<evidence type="ECO:0000313" key="5">
    <source>
        <dbReference type="EMBL" id="CAF4572785.1"/>
    </source>
</evidence>
<dbReference type="Pfam" id="PF04548">
    <property type="entry name" value="AIG1"/>
    <property type="match status" value="1"/>
</dbReference>
<protein>
    <recommendedName>
        <fullName evidence="3">AIG1-type G domain-containing protein</fullName>
    </recommendedName>
</protein>
<dbReference type="InterPro" id="IPR006703">
    <property type="entry name" value="G_AIG1"/>
</dbReference>
<dbReference type="EMBL" id="CAJOBQ010002665">
    <property type="protein sequence ID" value="CAF4572785.1"/>
    <property type="molecule type" value="Genomic_DNA"/>
</dbReference>
<evidence type="ECO:0000259" key="3">
    <source>
        <dbReference type="Pfam" id="PF04548"/>
    </source>
</evidence>
<evidence type="ECO:0000256" key="2">
    <source>
        <dbReference type="ARBA" id="ARBA00022741"/>
    </source>
</evidence>
<evidence type="ECO:0000313" key="6">
    <source>
        <dbReference type="Proteomes" id="UP000663862"/>
    </source>
</evidence>
<dbReference type="GO" id="GO:0005525">
    <property type="term" value="F:GTP binding"/>
    <property type="evidence" value="ECO:0007669"/>
    <property type="project" value="InterPro"/>
</dbReference>
<comment type="similarity">
    <text evidence="1">Belongs to the TRAFAC class TrmE-Era-EngA-EngB-Septin-like GTPase superfamily. AIG1/Toc34/Toc159-like paraseptin GTPase family. IAN subfamily.</text>
</comment>
<dbReference type="InterPro" id="IPR027417">
    <property type="entry name" value="P-loop_NTPase"/>
</dbReference>